<dbReference type="GO" id="GO:0005886">
    <property type="term" value="C:plasma membrane"/>
    <property type="evidence" value="ECO:0007669"/>
    <property type="project" value="UniProtKB-SubCell"/>
</dbReference>
<dbReference type="Gene3D" id="1.20.58.220">
    <property type="entry name" value="Phosphate transport system protein phou homolog 2, domain 2"/>
    <property type="match status" value="1"/>
</dbReference>
<dbReference type="SUPFAM" id="SSF109755">
    <property type="entry name" value="PhoU-like"/>
    <property type="match status" value="1"/>
</dbReference>
<evidence type="ECO:0000256" key="6">
    <source>
        <dbReference type="SAM" id="Phobius"/>
    </source>
</evidence>
<feature type="transmembrane region" description="Helical" evidence="6">
    <location>
        <begin position="294"/>
        <end position="312"/>
    </location>
</feature>
<gene>
    <name evidence="8" type="ORF">DNU06_00900</name>
</gene>
<proteinExistence type="predicted"/>
<evidence type="ECO:0000256" key="5">
    <source>
        <dbReference type="ARBA" id="ARBA00023136"/>
    </source>
</evidence>
<keyword evidence="2" id="KW-1003">Cell membrane</keyword>
<dbReference type="Pfam" id="PF02690">
    <property type="entry name" value="Na_Pi_cotrans"/>
    <property type="match status" value="2"/>
</dbReference>
<keyword evidence="3 6" id="KW-0812">Transmembrane</keyword>
<feature type="transmembrane region" description="Helical" evidence="6">
    <location>
        <begin position="408"/>
        <end position="429"/>
    </location>
</feature>
<keyword evidence="9" id="KW-1185">Reference proteome</keyword>
<feature type="transmembrane region" description="Helical" evidence="6">
    <location>
        <begin position="253"/>
        <end position="271"/>
    </location>
</feature>
<keyword evidence="5 6" id="KW-0472">Membrane</keyword>
<evidence type="ECO:0000256" key="4">
    <source>
        <dbReference type="ARBA" id="ARBA00022989"/>
    </source>
</evidence>
<feature type="transmembrane region" description="Helical" evidence="6">
    <location>
        <begin position="371"/>
        <end position="388"/>
    </location>
</feature>
<feature type="transmembrane region" description="Helical" evidence="6">
    <location>
        <begin position="231"/>
        <end position="246"/>
    </location>
</feature>
<dbReference type="Proteomes" id="UP000249248">
    <property type="component" value="Unassembled WGS sequence"/>
</dbReference>
<keyword evidence="4 6" id="KW-1133">Transmembrane helix</keyword>
<comment type="caution">
    <text evidence="8">The sequence shown here is derived from an EMBL/GenBank/DDBJ whole genome shotgun (WGS) entry which is preliminary data.</text>
</comment>
<evidence type="ECO:0000313" key="8">
    <source>
        <dbReference type="EMBL" id="PZE18961.1"/>
    </source>
</evidence>
<dbReference type="PANTHER" id="PTHR10010">
    <property type="entry name" value="SOLUTE CARRIER FAMILY 34 SODIUM PHOSPHATE , MEMBER 2-RELATED"/>
    <property type="match status" value="1"/>
</dbReference>
<feature type="transmembrane region" description="Helical" evidence="6">
    <location>
        <begin position="168"/>
        <end position="192"/>
    </location>
</feature>
<protein>
    <submittedName>
        <fullName evidence="8">Na/Pi cotransporter family protein</fullName>
    </submittedName>
</protein>
<dbReference type="InterPro" id="IPR026022">
    <property type="entry name" value="PhoU_dom"/>
</dbReference>
<evidence type="ECO:0000259" key="7">
    <source>
        <dbReference type="Pfam" id="PF01895"/>
    </source>
</evidence>
<dbReference type="NCBIfam" id="TIGR00704">
    <property type="entry name" value="NaPi_cotrn_rel"/>
    <property type="match status" value="1"/>
</dbReference>
<feature type="transmembrane region" description="Helical" evidence="6">
    <location>
        <begin position="204"/>
        <end position="225"/>
    </location>
</feature>
<dbReference type="GO" id="GO:0044341">
    <property type="term" value="P:sodium-dependent phosphate transport"/>
    <property type="evidence" value="ECO:0007669"/>
    <property type="project" value="InterPro"/>
</dbReference>
<evidence type="ECO:0000256" key="2">
    <source>
        <dbReference type="ARBA" id="ARBA00022475"/>
    </source>
</evidence>
<feature type="domain" description="PhoU" evidence="7">
    <location>
        <begin position="501"/>
        <end position="564"/>
    </location>
</feature>
<reference evidence="8 9" key="1">
    <citation type="submission" date="2018-06" db="EMBL/GenBank/DDBJ databases">
        <title>The draft genome sequence of Crocinitomix sp. SM1701.</title>
        <authorList>
            <person name="Zhang X."/>
        </authorList>
    </citation>
    <scope>NUCLEOTIDE SEQUENCE [LARGE SCALE GENOMIC DNA]</scope>
    <source>
        <strain evidence="8 9">SM1701</strain>
    </source>
</reference>
<dbReference type="InterPro" id="IPR004633">
    <property type="entry name" value="NaPi_cotrn-rel/YqeW-like"/>
</dbReference>
<dbReference type="PANTHER" id="PTHR10010:SF46">
    <property type="entry name" value="SODIUM-DEPENDENT PHOSPHATE TRANSPORT PROTEIN 2B"/>
    <property type="match status" value="1"/>
</dbReference>
<evidence type="ECO:0000256" key="3">
    <source>
        <dbReference type="ARBA" id="ARBA00022692"/>
    </source>
</evidence>
<dbReference type="GO" id="GO:0005436">
    <property type="term" value="F:sodium:phosphate symporter activity"/>
    <property type="evidence" value="ECO:0007669"/>
    <property type="project" value="InterPro"/>
</dbReference>
<dbReference type="AlphaFoldDB" id="A0A2W1N759"/>
<dbReference type="InterPro" id="IPR003841">
    <property type="entry name" value="Na/Pi_transpt"/>
</dbReference>
<dbReference type="NCBIfam" id="NF037997">
    <property type="entry name" value="Na_Pi_symport"/>
    <property type="match status" value="1"/>
</dbReference>
<organism evidence="8 9">
    <name type="scientific">Putridiphycobacter roseus</name>
    <dbReference type="NCBI Taxonomy" id="2219161"/>
    <lineage>
        <taxon>Bacteria</taxon>
        <taxon>Pseudomonadati</taxon>
        <taxon>Bacteroidota</taxon>
        <taxon>Flavobacteriia</taxon>
        <taxon>Flavobacteriales</taxon>
        <taxon>Crocinitomicaceae</taxon>
        <taxon>Putridiphycobacter</taxon>
    </lineage>
</organism>
<dbReference type="Pfam" id="PF01895">
    <property type="entry name" value="PhoU"/>
    <property type="match status" value="1"/>
</dbReference>
<dbReference type="OrthoDB" id="9763003at2"/>
<comment type="subcellular location">
    <subcellularLocation>
        <location evidence="1">Cell membrane</location>
        <topology evidence="1">Multi-pass membrane protein</topology>
    </subcellularLocation>
</comment>
<feature type="transmembrane region" description="Helical" evidence="6">
    <location>
        <begin position="121"/>
        <end position="141"/>
    </location>
</feature>
<dbReference type="EMBL" id="QKSB01000001">
    <property type="protein sequence ID" value="PZE18961.1"/>
    <property type="molecule type" value="Genomic_DNA"/>
</dbReference>
<sequence length="673" mass="74137">MVHASTLSETVFKSNQSKGKEEGASITWGIENDLLQKILTIYPQTKYVLKYNTKIGKKQNKSNPEKSPWITEDDISINKVSYKIKELSGGESYVYKIGVDTGEKIIWAKEGKFTAERTWGIFKLLILIGALGMFIFGMKIMSEGLQQAAGSRLRNMLGSITSNRIKGVFTGFGITSVVQSSSVTTVMTVSFVNAGLMTLRQSAGVMMGANIGTTITAWLILLFGFKVSLDSYAFIFIAFGAPLLFFSKGKVKVWANVIIGFSLLFMGLGALKDAVPTLGPDSAIVQFFVDFKDVWYGPVMFVLLGALVTVVIQSSSAAMALTMTLVGGGVIPFEVAAAMILGENIGTTITAELASLIGNVHAKRSARIHSLFNVIGVTWALLLFPYILKGISLFINGDPYTDGSAANTGLAVFHTAFNSMNVILLLPFVPKLVSLAERTVKSKGAADEEFHLDYIGTGMMGTPDLSILEAKKEVAKFGRITSRMSLFNQQLLTEQNSKVKTKLYRKIKKYEEITDRVEVEVANYLAKVSKGEMTEDTAKKVRSMNSIVNDLERIGDIFYQISKSIERKEELKAWFLPVQRASLLRMFKLIDNAFEIMCENLDADWDGVSLEAAKEAEDLINTKRNKMKEEYLSNLNDKDFNLESGMIFSNLFSLCEKAGDHIINVSEAVVGEI</sequence>
<evidence type="ECO:0000313" key="9">
    <source>
        <dbReference type="Proteomes" id="UP000249248"/>
    </source>
</evidence>
<name>A0A2W1N759_9FLAO</name>
<accession>A0A2W1N759</accession>
<evidence type="ECO:0000256" key="1">
    <source>
        <dbReference type="ARBA" id="ARBA00004651"/>
    </source>
</evidence>
<dbReference type="InterPro" id="IPR038078">
    <property type="entry name" value="PhoU-like_sf"/>
</dbReference>